<comment type="caution">
    <text evidence="1">The sequence shown here is derived from an EMBL/GenBank/DDBJ whole genome shotgun (WGS) entry which is preliminary data.</text>
</comment>
<dbReference type="Proteomes" id="UP000192772">
    <property type="component" value="Unassembled WGS sequence"/>
</dbReference>
<dbReference type="EMBL" id="MVHP01000029">
    <property type="protein sequence ID" value="ORA61917.1"/>
    <property type="molecule type" value="Genomic_DNA"/>
</dbReference>
<organism evidence="1 2">
    <name type="scientific">Mycolicibacterium elephantis</name>
    <dbReference type="NCBI Taxonomy" id="81858"/>
    <lineage>
        <taxon>Bacteria</taxon>
        <taxon>Bacillati</taxon>
        <taxon>Actinomycetota</taxon>
        <taxon>Actinomycetes</taxon>
        <taxon>Mycobacteriales</taxon>
        <taxon>Mycobacteriaceae</taxon>
        <taxon>Mycolicibacterium</taxon>
    </lineage>
</organism>
<reference evidence="1 2" key="1">
    <citation type="submission" date="2017-02" db="EMBL/GenBank/DDBJ databases">
        <title>The new phylogeny of genus Mycobacterium.</title>
        <authorList>
            <person name="Tortoli E."/>
            <person name="Trovato A."/>
            <person name="Cirillo D.M."/>
        </authorList>
    </citation>
    <scope>NUCLEOTIDE SEQUENCE [LARGE SCALE GENOMIC DNA]</scope>
    <source>
        <strain evidence="1 2">FI-09383</strain>
    </source>
</reference>
<dbReference type="Gene3D" id="1.10.10.10">
    <property type="entry name" value="Winged helix-like DNA-binding domain superfamily/Winged helix DNA-binding domain"/>
    <property type="match status" value="1"/>
</dbReference>
<accession>A0A1A0QMC0</accession>
<proteinExistence type="predicted"/>
<name>A0A1A0QMC0_9MYCO</name>
<dbReference type="OrthoDB" id="3399802at2"/>
<accession>A0A1X0CP13</accession>
<dbReference type="SUPFAM" id="SSF46785">
    <property type="entry name" value="Winged helix' DNA-binding domain"/>
    <property type="match status" value="1"/>
</dbReference>
<dbReference type="Pfam" id="PF12840">
    <property type="entry name" value="HTH_20"/>
    <property type="match status" value="1"/>
</dbReference>
<protein>
    <submittedName>
        <fullName evidence="1">Transcriptional regulator</fullName>
    </submittedName>
</protein>
<gene>
    <name evidence="1" type="ORF">BST23_20560</name>
</gene>
<dbReference type="InterPro" id="IPR036388">
    <property type="entry name" value="WH-like_DNA-bd_sf"/>
</dbReference>
<evidence type="ECO:0000313" key="1">
    <source>
        <dbReference type="EMBL" id="ORA61917.1"/>
    </source>
</evidence>
<evidence type="ECO:0000313" key="2">
    <source>
        <dbReference type="Proteomes" id="UP000192772"/>
    </source>
</evidence>
<dbReference type="AlphaFoldDB" id="A0A1A0QMC0"/>
<dbReference type="RefSeq" id="WP_052761480.1">
    <property type="nucleotide sequence ID" value="NZ_LBNO01000003.1"/>
</dbReference>
<sequence>MSEGRREDVLATLRATDEPMTIVAIADELDVHPNTVRFHLDTLVADGRVERVEPERRGPGRPPQMFRAVHRMDPGGPRRYQELAEILVLSLANQRNAAAKAVSAGRAWARRITAHDTRSASSARQSARWLVNFLDDLGFAPQLRTVDGQQQVGLRHCPFLELADGGSDVVCPVHLGLMRGALEAWNAPVTVEKLEPFVEPDLCLAHLRVNEVPSRE</sequence>
<dbReference type="InterPro" id="IPR036390">
    <property type="entry name" value="WH_DNA-bd_sf"/>
</dbReference>
<dbReference type="STRING" id="81858.BST23_20560"/>